<comment type="caution">
    <text evidence="2">The sequence shown here is derived from an EMBL/GenBank/DDBJ whole genome shotgun (WGS) entry which is preliminary data.</text>
</comment>
<reference evidence="2 3" key="1">
    <citation type="journal article" date="2021" name="Elife">
        <title>Chloroplast acquisition without the gene transfer in kleptoplastic sea slugs, Plakobranchus ocellatus.</title>
        <authorList>
            <person name="Maeda T."/>
            <person name="Takahashi S."/>
            <person name="Yoshida T."/>
            <person name="Shimamura S."/>
            <person name="Takaki Y."/>
            <person name="Nagai Y."/>
            <person name="Toyoda A."/>
            <person name="Suzuki Y."/>
            <person name="Arimoto A."/>
            <person name="Ishii H."/>
            <person name="Satoh N."/>
            <person name="Nishiyama T."/>
            <person name="Hasebe M."/>
            <person name="Maruyama T."/>
            <person name="Minagawa J."/>
            <person name="Obokata J."/>
            <person name="Shigenobu S."/>
        </authorList>
    </citation>
    <scope>NUCLEOTIDE SEQUENCE [LARGE SCALE GENOMIC DNA]</scope>
</reference>
<keyword evidence="3" id="KW-1185">Reference proteome</keyword>
<organism evidence="2 3">
    <name type="scientific">Elysia marginata</name>
    <dbReference type="NCBI Taxonomy" id="1093978"/>
    <lineage>
        <taxon>Eukaryota</taxon>
        <taxon>Metazoa</taxon>
        <taxon>Spiralia</taxon>
        <taxon>Lophotrochozoa</taxon>
        <taxon>Mollusca</taxon>
        <taxon>Gastropoda</taxon>
        <taxon>Heterobranchia</taxon>
        <taxon>Euthyneura</taxon>
        <taxon>Panpulmonata</taxon>
        <taxon>Sacoglossa</taxon>
        <taxon>Placobranchoidea</taxon>
        <taxon>Plakobranchidae</taxon>
        <taxon>Elysia</taxon>
    </lineage>
</organism>
<sequence length="87" mass="10171">MSRRDNRRVEADTTETREIREPGQVDVSRQIEISPLQVAFATRENRYNRATYVATAATLLKPLKISCWKALTSPIQRNALYYPWNSW</sequence>
<dbReference type="AlphaFoldDB" id="A0AAV4GE41"/>
<evidence type="ECO:0000256" key="1">
    <source>
        <dbReference type="SAM" id="MobiDB-lite"/>
    </source>
</evidence>
<evidence type="ECO:0000313" key="3">
    <source>
        <dbReference type="Proteomes" id="UP000762676"/>
    </source>
</evidence>
<dbReference type="EMBL" id="BMAT01012025">
    <property type="protein sequence ID" value="GFR83773.1"/>
    <property type="molecule type" value="Genomic_DNA"/>
</dbReference>
<accession>A0AAV4GE41</accession>
<feature type="compositionally biased region" description="Basic and acidic residues" evidence="1">
    <location>
        <begin position="7"/>
        <end position="23"/>
    </location>
</feature>
<feature type="region of interest" description="Disordered" evidence="1">
    <location>
        <begin position="1"/>
        <end position="23"/>
    </location>
</feature>
<protein>
    <submittedName>
        <fullName evidence="2">Uncharacterized protein</fullName>
    </submittedName>
</protein>
<name>A0AAV4GE41_9GAST</name>
<proteinExistence type="predicted"/>
<dbReference type="Proteomes" id="UP000762676">
    <property type="component" value="Unassembled WGS sequence"/>
</dbReference>
<evidence type="ECO:0000313" key="2">
    <source>
        <dbReference type="EMBL" id="GFR83773.1"/>
    </source>
</evidence>
<gene>
    <name evidence="2" type="ORF">ElyMa_005983300</name>
</gene>